<dbReference type="Proteomes" id="UP001268683">
    <property type="component" value="Chromosome"/>
</dbReference>
<dbReference type="Pfam" id="PF20101">
    <property type="entry name" value="DUF6491"/>
    <property type="match status" value="1"/>
</dbReference>
<evidence type="ECO:0000313" key="2">
    <source>
        <dbReference type="Proteomes" id="UP001268683"/>
    </source>
</evidence>
<evidence type="ECO:0000313" key="1">
    <source>
        <dbReference type="EMBL" id="WND03692.1"/>
    </source>
</evidence>
<reference evidence="1" key="1">
    <citation type="submission" date="2023-04" db="EMBL/GenBank/DDBJ databases">
        <title>Complete genome sequence of Temperatibacter marinus.</title>
        <authorList>
            <person name="Rong J.-C."/>
            <person name="Yi M.-L."/>
            <person name="Zhao Q."/>
        </authorList>
    </citation>
    <scope>NUCLEOTIDE SEQUENCE</scope>
    <source>
        <strain evidence="1">NBRC 110045</strain>
    </source>
</reference>
<keyword evidence="2" id="KW-1185">Reference proteome</keyword>
<dbReference type="RefSeq" id="WP_310799545.1">
    <property type="nucleotide sequence ID" value="NZ_CP123872.1"/>
</dbReference>
<dbReference type="KEGG" id="tmk:QGN29_04795"/>
<dbReference type="EMBL" id="CP123872">
    <property type="protein sequence ID" value="WND03692.1"/>
    <property type="molecule type" value="Genomic_DNA"/>
</dbReference>
<accession>A0AA52EDY0</accession>
<dbReference type="InterPro" id="IPR045500">
    <property type="entry name" value="DUF6491"/>
</dbReference>
<proteinExistence type="predicted"/>
<protein>
    <submittedName>
        <fullName evidence="1">DUF6491 family protein</fullName>
    </submittedName>
</protein>
<dbReference type="AlphaFoldDB" id="A0AA52EDY0"/>
<organism evidence="1 2">
    <name type="scientific">Temperatibacter marinus</name>
    <dbReference type="NCBI Taxonomy" id="1456591"/>
    <lineage>
        <taxon>Bacteria</taxon>
        <taxon>Pseudomonadati</taxon>
        <taxon>Pseudomonadota</taxon>
        <taxon>Alphaproteobacteria</taxon>
        <taxon>Kordiimonadales</taxon>
        <taxon>Temperatibacteraceae</taxon>
        <taxon>Temperatibacter</taxon>
    </lineage>
</organism>
<gene>
    <name evidence="1" type="ORF">QGN29_04795</name>
</gene>
<name>A0AA52EDY0_9PROT</name>
<sequence>MNSTTAVPFFALLGLSFVPSSQTSGLGQSNLLISDIECVDVRQLKSYTPLSDKIVRLTTAKEVYLMTLSSSCFNLSYYSYMSYTPINGHLCRDKSEIRTRSGHSCTVKSFEIKKDTP</sequence>